<dbReference type="InParanoid" id="A0A0C2YS80"/>
<dbReference type="Proteomes" id="UP000053989">
    <property type="component" value="Unassembled WGS sequence"/>
</dbReference>
<gene>
    <name evidence="1" type="ORF">SCLCIDRAFT_1223639</name>
</gene>
<proteinExistence type="predicted"/>
<evidence type="ECO:0000313" key="2">
    <source>
        <dbReference type="Proteomes" id="UP000053989"/>
    </source>
</evidence>
<name>A0A0C2YS80_9AGAM</name>
<evidence type="ECO:0000313" key="1">
    <source>
        <dbReference type="EMBL" id="KIM52568.1"/>
    </source>
</evidence>
<accession>A0A0C2YS80</accession>
<reference evidence="1 2" key="1">
    <citation type="submission" date="2014-04" db="EMBL/GenBank/DDBJ databases">
        <authorList>
            <consortium name="DOE Joint Genome Institute"/>
            <person name="Kuo A."/>
            <person name="Kohler A."/>
            <person name="Nagy L.G."/>
            <person name="Floudas D."/>
            <person name="Copeland A."/>
            <person name="Barry K.W."/>
            <person name="Cichocki N."/>
            <person name="Veneault-Fourrey C."/>
            <person name="LaButti K."/>
            <person name="Lindquist E.A."/>
            <person name="Lipzen A."/>
            <person name="Lundell T."/>
            <person name="Morin E."/>
            <person name="Murat C."/>
            <person name="Sun H."/>
            <person name="Tunlid A."/>
            <person name="Henrissat B."/>
            <person name="Grigoriev I.V."/>
            <person name="Hibbett D.S."/>
            <person name="Martin F."/>
            <person name="Nordberg H.P."/>
            <person name="Cantor M.N."/>
            <person name="Hua S.X."/>
        </authorList>
    </citation>
    <scope>NUCLEOTIDE SEQUENCE [LARGE SCALE GENOMIC DNA]</scope>
    <source>
        <strain evidence="1 2">Foug A</strain>
    </source>
</reference>
<reference evidence="2" key="2">
    <citation type="submission" date="2015-01" db="EMBL/GenBank/DDBJ databases">
        <title>Evolutionary Origins and Diversification of the Mycorrhizal Mutualists.</title>
        <authorList>
            <consortium name="DOE Joint Genome Institute"/>
            <consortium name="Mycorrhizal Genomics Consortium"/>
            <person name="Kohler A."/>
            <person name="Kuo A."/>
            <person name="Nagy L.G."/>
            <person name="Floudas D."/>
            <person name="Copeland A."/>
            <person name="Barry K.W."/>
            <person name="Cichocki N."/>
            <person name="Veneault-Fourrey C."/>
            <person name="LaButti K."/>
            <person name="Lindquist E.A."/>
            <person name="Lipzen A."/>
            <person name="Lundell T."/>
            <person name="Morin E."/>
            <person name="Murat C."/>
            <person name="Riley R."/>
            <person name="Ohm R."/>
            <person name="Sun H."/>
            <person name="Tunlid A."/>
            <person name="Henrissat B."/>
            <person name="Grigoriev I.V."/>
            <person name="Hibbett D.S."/>
            <person name="Martin F."/>
        </authorList>
    </citation>
    <scope>NUCLEOTIDE SEQUENCE [LARGE SCALE GENOMIC DNA]</scope>
    <source>
        <strain evidence="2">Foug A</strain>
    </source>
</reference>
<sequence length="55" mass="6217">MPLMTLSWAPMCPYWSLLSGIIPSFLWQLSFNVVAKSYAQDGLDGDKVYDKALFT</sequence>
<dbReference type="AlphaFoldDB" id="A0A0C2YS80"/>
<organism evidence="1 2">
    <name type="scientific">Scleroderma citrinum Foug A</name>
    <dbReference type="NCBI Taxonomy" id="1036808"/>
    <lineage>
        <taxon>Eukaryota</taxon>
        <taxon>Fungi</taxon>
        <taxon>Dikarya</taxon>
        <taxon>Basidiomycota</taxon>
        <taxon>Agaricomycotina</taxon>
        <taxon>Agaricomycetes</taxon>
        <taxon>Agaricomycetidae</taxon>
        <taxon>Boletales</taxon>
        <taxon>Sclerodermatineae</taxon>
        <taxon>Sclerodermataceae</taxon>
        <taxon>Scleroderma</taxon>
    </lineage>
</organism>
<dbReference type="HOGENOM" id="CLU_3033702_0_0_1"/>
<protein>
    <submittedName>
        <fullName evidence="1">Uncharacterized protein</fullName>
    </submittedName>
</protein>
<dbReference type="EMBL" id="KN822207">
    <property type="protein sequence ID" value="KIM52568.1"/>
    <property type="molecule type" value="Genomic_DNA"/>
</dbReference>
<keyword evidence="2" id="KW-1185">Reference proteome</keyword>